<comment type="caution">
    <text evidence="1">The sequence shown here is derived from an EMBL/GenBank/DDBJ whole genome shotgun (WGS) entry which is preliminary data.</text>
</comment>
<dbReference type="AlphaFoldDB" id="X0ZLY7"/>
<organism evidence="1">
    <name type="scientific">marine sediment metagenome</name>
    <dbReference type="NCBI Taxonomy" id="412755"/>
    <lineage>
        <taxon>unclassified sequences</taxon>
        <taxon>metagenomes</taxon>
        <taxon>ecological metagenomes</taxon>
    </lineage>
</organism>
<feature type="non-terminal residue" evidence="1">
    <location>
        <position position="94"/>
    </location>
</feature>
<gene>
    <name evidence="1" type="ORF">S01H1_85315</name>
</gene>
<evidence type="ECO:0000313" key="1">
    <source>
        <dbReference type="EMBL" id="GAG49256.1"/>
    </source>
</evidence>
<sequence>SENMSETAAESASKRFTNYFIDLNELRVSQAEEIVKILGEDTTATMDTASTLTRALKAVFDAYNTVSLSALKKIGKRPAKQVLEKMDAVSHFAV</sequence>
<proteinExistence type="predicted"/>
<protein>
    <submittedName>
        <fullName evidence="1">Uncharacterized protein</fullName>
    </submittedName>
</protein>
<dbReference type="EMBL" id="BARS01058543">
    <property type="protein sequence ID" value="GAG49256.1"/>
    <property type="molecule type" value="Genomic_DNA"/>
</dbReference>
<accession>X0ZLY7</accession>
<name>X0ZLY7_9ZZZZ</name>
<feature type="non-terminal residue" evidence="1">
    <location>
        <position position="1"/>
    </location>
</feature>
<reference evidence="1" key="1">
    <citation type="journal article" date="2014" name="Front. Microbiol.">
        <title>High frequency of phylogenetically diverse reductive dehalogenase-homologous genes in deep subseafloor sedimentary metagenomes.</title>
        <authorList>
            <person name="Kawai M."/>
            <person name="Futagami T."/>
            <person name="Toyoda A."/>
            <person name="Takaki Y."/>
            <person name="Nishi S."/>
            <person name="Hori S."/>
            <person name="Arai W."/>
            <person name="Tsubouchi T."/>
            <person name="Morono Y."/>
            <person name="Uchiyama I."/>
            <person name="Ito T."/>
            <person name="Fujiyama A."/>
            <person name="Inagaki F."/>
            <person name="Takami H."/>
        </authorList>
    </citation>
    <scope>NUCLEOTIDE SEQUENCE</scope>
    <source>
        <strain evidence="1">Expedition CK06-06</strain>
    </source>
</reference>